<dbReference type="HOGENOM" id="CLU_208065_0_0_1"/>
<evidence type="ECO:0000259" key="2">
    <source>
        <dbReference type="PROSITE" id="PS51253"/>
    </source>
</evidence>
<feature type="non-terminal residue" evidence="3">
    <location>
        <position position="1"/>
    </location>
</feature>
<organism evidence="3 4">
    <name type="scientific">Suillus luteus UH-Slu-Lm8-n1</name>
    <dbReference type="NCBI Taxonomy" id="930992"/>
    <lineage>
        <taxon>Eukaryota</taxon>
        <taxon>Fungi</taxon>
        <taxon>Dikarya</taxon>
        <taxon>Basidiomycota</taxon>
        <taxon>Agaricomycotina</taxon>
        <taxon>Agaricomycetes</taxon>
        <taxon>Agaricomycetidae</taxon>
        <taxon>Boletales</taxon>
        <taxon>Suillineae</taxon>
        <taxon>Suillaceae</taxon>
        <taxon>Suillus</taxon>
    </lineage>
</organism>
<feature type="domain" description="HTH CENPB-type" evidence="2">
    <location>
        <begin position="1"/>
        <end position="60"/>
    </location>
</feature>
<dbReference type="PROSITE" id="PS51253">
    <property type="entry name" value="HTH_CENPB"/>
    <property type="match status" value="1"/>
</dbReference>
<dbReference type="GO" id="GO:0003677">
    <property type="term" value="F:DNA binding"/>
    <property type="evidence" value="ECO:0007669"/>
    <property type="project" value="UniProtKB-KW"/>
</dbReference>
<proteinExistence type="predicted"/>
<reference evidence="3 4" key="1">
    <citation type="submission" date="2014-04" db="EMBL/GenBank/DDBJ databases">
        <authorList>
            <consortium name="DOE Joint Genome Institute"/>
            <person name="Kuo A."/>
            <person name="Ruytinx J."/>
            <person name="Rineau F."/>
            <person name="Colpaert J."/>
            <person name="Kohler A."/>
            <person name="Nagy L.G."/>
            <person name="Floudas D."/>
            <person name="Copeland A."/>
            <person name="Barry K.W."/>
            <person name="Cichocki N."/>
            <person name="Veneault-Fourrey C."/>
            <person name="LaButti K."/>
            <person name="Lindquist E.A."/>
            <person name="Lipzen A."/>
            <person name="Lundell T."/>
            <person name="Morin E."/>
            <person name="Murat C."/>
            <person name="Sun H."/>
            <person name="Tunlid A."/>
            <person name="Henrissat B."/>
            <person name="Grigoriev I.V."/>
            <person name="Hibbett D.S."/>
            <person name="Martin F."/>
            <person name="Nordberg H.P."/>
            <person name="Cantor M.N."/>
            <person name="Hua S.X."/>
        </authorList>
    </citation>
    <scope>NUCLEOTIDE SEQUENCE [LARGE SCALE GENOMIC DNA]</scope>
    <source>
        <strain evidence="3 4">UH-Slu-Lm8-n1</strain>
    </source>
</reference>
<dbReference type="EMBL" id="KN835685">
    <property type="protein sequence ID" value="KIK34930.1"/>
    <property type="molecule type" value="Genomic_DNA"/>
</dbReference>
<gene>
    <name evidence="3" type="ORF">CY34DRAFT_40930</name>
</gene>
<keyword evidence="4" id="KW-1185">Reference proteome</keyword>
<evidence type="ECO:0000256" key="1">
    <source>
        <dbReference type="ARBA" id="ARBA00023125"/>
    </source>
</evidence>
<dbReference type="InParanoid" id="A0A0C9ZBP6"/>
<dbReference type="AlphaFoldDB" id="A0A0C9ZBP6"/>
<evidence type="ECO:0000313" key="4">
    <source>
        <dbReference type="Proteomes" id="UP000054485"/>
    </source>
</evidence>
<accession>A0A0C9ZBP6</accession>
<dbReference type="Proteomes" id="UP000054485">
    <property type="component" value="Unassembled WGS sequence"/>
</dbReference>
<dbReference type="Pfam" id="PF03221">
    <property type="entry name" value="HTH_Tnp_Tc5"/>
    <property type="match status" value="1"/>
</dbReference>
<name>A0A0C9ZBP6_9AGAM</name>
<dbReference type="InterPro" id="IPR006600">
    <property type="entry name" value="HTH_CenpB_DNA-bd_dom"/>
</dbReference>
<feature type="non-terminal residue" evidence="3">
    <location>
        <position position="68"/>
    </location>
</feature>
<keyword evidence="1" id="KW-0238">DNA-binding</keyword>
<sequence length="68" mass="7682">DWAKYLAMTGHPLSKRNLRAKVSELSEKLKAKKKLSGKDKGPSKTWVKDFLARHPELKLGRPTGIDPK</sequence>
<evidence type="ECO:0000313" key="3">
    <source>
        <dbReference type="EMBL" id="KIK34930.1"/>
    </source>
</evidence>
<protein>
    <recommendedName>
        <fullName evidence="2">HTH CENPB-type domain-containing protein</fullName>
    </recommendedName>
</protein>
<reference evidence="4" key="2">
    <citation type="submission" date="2015-01" db="EMBL/GenBank/DDBJ databases">
        <title>Evolutionary Origins and Diversification of the Mycorrhizal Mutualists.</title>
        <authorList>
            <consortium name="DOE Joint Genome Institute"/>
            <consortium name="Mycorrhizal Genomics Consortium"/>
            <person name="Kohler A."/>
            <person name="Kuo A."/>
            <person name="Nagy L.G."/>
            <person name="Floudas D."/>
            <person name="Copeland A."/>
            <person name="Barry K.W."/>
            <person name="Cichocki N."/>
            <person name="Veneault-Fourrey C."/>
            <person name="LaButti K."/>
            <person name="Lindquist E.A."/>
            <person name="Lipzen A."/>
            <person name="Lundell T."/>
            <person name="Morin E."/>
            <person name="Murat C."/>
            <person name="Riley R."/>
            <person name="Ohm R."/>
            <person name="Sun H."/>
            <person name="Tunlid A."/>
            <person name="Henrissat B."/>
            <person name="Grigoriev I.V."/>
            <person name="Hibbett D.S."/>
            <person name="Martin F."/>
        </authorList>
    </citation>
    <scope>NUCLEOTIDE SEQUENCE [LARGE SCALE GENOMIC DNA]</scope>
    <source>
        <strain evidence="4">UH-Slu-Lm8-n1</strain>
    </source>
</reference>